<dbReference type="GO" id="GO:0006281">
    <property type="term" value="P:DNA repair"/>
    <property type="evidence" value="ECO:0007669"/>
    <property type="project" value="TreeGrafter"/>
</dbReference>
<reference evidence="12 13" key="1">
    <citation type="submission" date="2017-02" db="EMBL/GenBank/DDBJ databases">
        <authorList>
            <person name="Peterson S.W."/>
        </authorList>
    </citation>
    <scope>NUCLEOTIDE SEQUENCE [LARGE SCALE GENOMIC DNA]</scope>
    <source>
        <strain evidence="12 13">ATCC BAA-908</strain>
    </source>
</reference>
<dbReference type="Proteomes" id="UP000190423">
    <property type="component" value="Unassembled WGS sequence"/>
</dbReference>
<dbReference type="SMART" id="SM00436">
    <property type="entry name" value="TOP1Bc"/>
    <property type="match status" value="1"/>
</dbReference>
<dbReference type="GO" id="GO:0003677">
    <property type="term" value="F:DNA binding"/>
    <property type="evidence" value="ECO:0007669"/>
    <property type="project" value="UniProtKB-KW"/>
</dbReference>
<dbReference type="CDD" id="cd03362">
    <property type="entry name" value="TOPRIM_TopoIA_TopoIII"/>
    <property type="match status" value="1"/>
</dbReference>
<dbReference type="InterPro" id="IPR034144">
    <property type="entry name" value="TOPRIM_TopoIII"/>
</dbReference>
<dbReference type="SUPFAM" id="SSF56712">
    <property type="entry name" value="Prokaryotic type I DNA topoisomerase"/>
    <property type="match status" value="1"/>
</dbReference>
<dbReference type="Gene3D" id="3.40.50.140">
    <property type="match status" value="1"/>
</dbReference>
<evidence type="ECO:0000313" key="12">
    <source>
        <dbReference type="EMBL" id="SJZ30466.1"/>
    </source>
</evidence>
<keyword evidence="6 12" id="KW-0413">Isomerase</keyword>
<sequence length="687" mass="78640">MLILTEKSSVANDFAIALNAQKFAGYFATGNTIITYCQGHLFELCPPDFYDPKYKNWNITDLPIIPQKFCYSKTAAASSQTKIVMEKIKEHISDKIIIATDADREGELIARIVLEQAHLTDLSKCYRFWVSEALTPDVVKKGLENAKPLSEYNSLSLQAYARQHADWLIGINFTRFVSTGNHEIFSVGRVQTAVLFEIAKRNYEVKNFIPKPYNELEAEIRDSNGNIIKALLVNPKDNKCAFELNSQYLLSAMNKCSSRKIDFAKSDSVLKTSKPEKLLNINALEKEAYKRFGYSPEETLNIAEELYNEHKCLSYPRTPSRVMGDANVEIFREKFELLKNFYPEISGFCNPKLINQENKHIFDSSKLESHHALIPLAKLPENANQKQKNVFGIVIESFFRVCMDDYKYNEKTIHFSCNGFTFKSVIKDTVQEGWKAYERRNVTAMNDTKKENEIQEVRNFNENNCLITSLKKLDKKTTPPKEYSIDTLLTFMEKPKGDTEEKLVGLGTPATRADIVQKLFKTGYIIEDKKKLYATKKGLWLLTFLSKDKELAKIANVNQTTYWENELAVNPSLFEQHIKEYVAVSMKPEIKEVYVKEGICKCPDCGKDIQKGKSNWYCTGYKEGCKFVLWENVAGAKLSEKDVTALCSGKQTGIKHCTNKAGKKFDCKFVLNEKKEIKFEFINSKNK</sequence>
<dbReference type="InterPro" id="IPR013497">
    <property type="entry name" value="Topo_IA_cen"/>
</dbReference>
<dbReference type="InterPro" id="IPR013825">
    <property type="entry name" value="Topo_IA_cen_sub2"/>
</dbReference>
<evidence type="ECO:0000256" key="8">
    <source>
        <dbReference type="ARBA" id="ARBA00031985"/>
    </source>
</evidence>
<dbReference type="InterPro" id="IPR000380">
    <property type="entry name" value="Topo_IA"/>
</dbReference>
<keyword evidence="4" id="KW-0799">Topoisomerase</keyword>
<dbReference type="PRINTS" id="PR00417">
    <property type="entry name" value="PRTPISMRASEI"/>
</dbReference>
<organism evidence="12 13">
    <name type="scientific">Treponema porcinum</name>
    <dbReference type="NCBI Taxonomy" id="261392"/>
    <lineage>
        <taxon>Bacteria</taxon>
        <taxon>Pseudomonadati</taxon>
        <taxon>Spirochaetota</taxon>
        <taxon>Spirochaetia</taxon>
        <taxon>Spirochaetales</taxon>
        <taxon>Treponemataceae</taxon>
        <taxon>Treponema</taxon>
    </lineage>
</organism>
<dbReference type="InterPro" id="IPR003602">
    <property type="entry name" value="Topo_IA_DNA-bd_dom"/>
</dbReference>
<evidence type="ECO:0000256" key="5">
    <source>
        <dbReference type="ARBA" id="ARBA00023125"/>
    </source>
</evidence>
<dbReference type="SMART" id="SM00493">
    <property type="entry name" value="TOPRIM"/>
    <property type="match status" value="1"/>
</dbReference>
<name>A0A1T4JJY7_TREPO</name>
<dbReference type="GeneID" id="78315789"/>
<keyword evidence="5" id="KW-0238">DNA-binding</keyword>
<dbReference type="Gene3D" id="2.70.20.10">
    <property type="entry name" value="Topoisomerase I, domain 3"/>
    <property type="match status" value="1"/>
</dbReference>
<dbReference type="InterPro" id="IPR006171">
    <property type="entry name" value="TOPRIM_dom"/>
</dbReference>
<evidence type="ECO:0000256" key="2">
    <source>
        <dbReference type="ARBA" id="ARBA00009446"/>
    </source>
</evidence>
<dbReference type="RefSeq" id="WP_078932394.1">
    <property type="nucleotide sequence ID" value="NZ_FUWG01000003.1"/>
</dbReference>
<dbReference type="Gene3D" id="1.10.290.10">
    <property type="entry name" value="Topoisomerase I, domain 4"/>
    <property type="match status" value="1"/>
</dbReference>
<evidence type="ECO:0000256" key="4">
    <source>
        <dbReference type="ARBA" id="ARBA00023029"/>
    </source>
</evidence>
<dbReference type="OrthoDB" id="9803554at2"/>
<dbReference type="Pfam" id="PF13342">
    <property type="entry name" value="Toprim_Crpt"/>
    <property type="match status" value="1"/>
</dbReference>
<dbReference type="SMART" id="SM00437">
    <property type="entry name" value="TOP1Ac"/>
    <property type="match status" value="1"/>
</dbReference>
<dbReference type="GO" id="GO:0006310">
    <property type="term" value="P:DNA recombination"/>
    <property type="evidence" value="ECO:0007669"/>
    <property type="project" value="TreeGrafter"/>
</dbReference>
<dbReference type="GO" id="GO:0006265">
    <property type="term" value="P:DNA topological change"/>
    <property type="evidence" value="ECO:0007669"/>
    <property type="project" value="InterPro"/>
</dbReference>
<gene>
    <name evidence="12" type="ORF">SAMN02745149_00469</name>
</gene>
<evidence type="ECO:0000256" key="6">
    <source>
        <dbReference type="ARBA" id="ARBA00023235"/>
    </source>
</evidence>
<dbReference type="InterPro" id="IPR023405">
    <property type="entry name" value="Topo_IA_core_domain"/>
</dbReference>
<comment type="catalytic activity">
    <reaction evidence="1">
        <text>ATP-independent breakage of single-stranded DNA, followed by passage and rejoining.</text>
        <dbReference type="EC" id="5.6.2.1"/>
    </reaction>
</comment>
<evidence type="ECO:0000256" key="7">
    <source>
        <dbReference type="ARBA" id="ARBA00030003"/>
    </source>
</evidence>
<dbReference type="AlphaFoldDB" id="A0A1T4JJY7"/>
<dbReference type="STRING" id="261392.SAMN02745149_00469"/>
<dbReference type="InterPro" id="IPR025589">
    <property type="entry name" value="Toprim_C_rpt"/>
</dbReference>
<evidence type="ECO:0000313" key="13">
    <source>
        <dbReference type="Proteomes" id="UP000190423"/>
    </source>
</evidence>
<protein>
    <recommendedName>
        <fullName evidence="3">DNA topoisomerase</fullName>
        <ecNumber evidence="3">5.6.2.1</ecNumber>
    </recommendedName>
    <alternativeName>
        <fullName evidence="10">Omega-protein</fullName>
    </alternativeName>
    <alternativeName>
        <fullName evidence="9">Relaxing enzyme</fullName>
    </alternativeName>
    <alternativeName>
        <fullName evidence="7">Swivelase</fullName>
    </alternativeName>
    <alternativeName>
        <fullName evidence="8">Untwisting enzyme</fullName>
    </alternativeName>
</protein>
<dbReference type="InterPro" id="IPR013826">
    <property type="entry name" value="Topo_IA_cen_sub3"/>
</dbReference>
<proteinExistence type="inferred from homology"/>
<evidence type="ECO:0000256" key="1">
    <source>
        <dbReference type="ARBA" id="ARBA00000213"/>
    </source>
</evidence>
<dbReference type="InterPro" id="IPR003601">
    <property type="entry name" value="Topo_IA_2"/>
</dbReference>
<dbReference type="PROSITE" id="PS52039">
    <property type="entry name" value="TOPO_IA_2"/>
    <property type="match status" value="1"/>
</dbReference>
<evidence type="ECO:0000256" key="3">
    <source>
        <dbReference type="ARBA" id="ARBA00012891"/>
    </source>
</evidence>
<evidence type="ECO:0000259" key="11">
    <source>
        <dbReference type="PROSITE" id="PS52039"/>
    </source>
</evidence>
<dbReference type="EC" id="5.6.2.1" evidence="3"/>
<comment type="similarity">
    <text evidence="2">Belongs to the type IA topoisomerase family.</text>
</comment>
<accession>A0A1T4JJY7</accession>
<dbReference type="PANTHER" id="PTHR11390:SF21">
    <property type="entry name" value="DNA TOPOISOMERASE 3-ALPHA"/>
    <property type="match status" value="1"/>
</dbReference>
<dbReference type="InterPro" id="IPR013824">
    <property type="entry name" value="Topo_IA_cen_sub1"/>
</dbReference>
<dbReference type="GO" id="GO:0043597">
    <property type="term" value="C:cytoplasmic replication fork"/>
    <property type="evidence" value="ECO:0007669"/>
    <property type="project" value="TreeGrafter"/>
</dbReference>
<keyword evidence="13" id="KW-1185">Reference proteome</keyword>
<feature type="domain" description="Topo IA-type catalytic" evidence="11">
    <location>
        <begin position="152"/>
        <end position="594"/>
    </location>
</feature>
<dbReference type="PANTHER" id="PTHR11390">
    <property type="entry name" value="PROKARYOTIC DNA TOPOISOMERASE"/>
    <property type="match status" value="1"/>
</dbReference>
<dbReference type="GO" id="GO:0003917">
    <property type="term" value="F:DNA topoisomerase type I (single strand cut, ATP-independent) activity"/>
    <property type="evidence" value="ECO:0007669"/>
    <property type="project" value="UniProtKB-EC"/>
</dbReference>
<dbReference type="Pfam" id="PF01751">
    <property type="entry name" value="Toprim"/>
    <property type="match status" value="1"/>
</dbReference>
<evidence type="ECO:0000256" key="10">
    <source>
        <dbReference type="ARBA" id="ARBA00032877"/>
    </source>
</evidence>
<evidence type="ECO:0000256" key="9">
    <source>
        <dbReference type="ARBA" id="ARBA00032235"/>
    </source>
</evidence>
<dbReference type="Gene3D" id="1.10.460.10">
    <property type="entry name" value="Topoisomerase I, domain 2"/>
    <property type="match status" value="1"/>
</dbReference>
<dbReference type="EMBL" id="FUWG01000003">
    <property type="protein sequence ID" value="SJZ30466.1"/>
    <property type="molecule type" value="Genomic_DNA"/>
</dbReference>
<dbReference type="Pfam" id="PF01131">
    <property type="entry name" value="Topoisom_bac"/>
    <property type="match status" value="1"/>
</dbReference>